<evidence type="ECO:0000313" key="1">
    <source>
        <dbReference type="EMBL" id="KAF9061843.1"/>
    </source>
</evidence>
<organism evidence="1 2">
    <name type="scientific">Rhodocollybia butyracea</name>
    <dbReference type="NCBI Taxonomy" id="206335"/>
    <lineage>
        <taxon>Eukaryota</taxon>
        <taxon>Fungi</taxon>
        <taxon>Dikarya</taxon>
        <taxon>Basidiomycota</taxon>
        <taxon>Agaricomycotina</taxon>
        <taxon>Agaricomycetes</taxon>
        <taxon>Agaricomycetidae</taxon>
        <taxon>Agaricales</taxon>
        <taxon>Marasmiineae</taxon>
        <taxon>Omphalotaceae</taxon>
        <taxon>Rhodocollybia</taxon>
    </lineage>
</organism>
<keyword evidence="2" id="KW-1185">Reference proteome</keyword>
<comment type="caution">
    <text evidence="1">The sequence shown here is derived from an EMBL/GenBank/DDBJ whole genome shotgun (WGS) entry which is preliminary data.</text>
</comment>
<evidence type="ECO:0000313" key="2">
    <source>
        <dbReference type="Proteomes" id="UP000772434"/>
    </source>
</evidence>
<protein>
    <submittedName>
        <fullName evidence="1">Uncharacterized protein</fullName>
    </submittedName>
</protein>
<accession>A0A9P5PEC3</accession>
<sequence>MTTISIDVGSILREVFLLVTQLKDERVALKEKVKAAQLLVYRALSLHPVLDHMHPPTGMLADVDWYTELRSPLTSGIFKKLGQNEHFKKASLLGDTGTRTRIMMLLLWIIGHRLSEDQVGKLISAAVGEALKRGRTESPNLEVELAQLDSVSSVLLSLKKMIKTKLPLPPDRNPFQGHDFRVEDEDKALPRSELWGYELPEEQQYEYDIRRHPTLLLSPLKDRVIIPQTKLTMLIIQWSACNFGLGKKVYSIEDINRDALWNADPPPAALWELLPDEDEANLGFEYPSGEAPYDIMWQDEPIEDWIHARFCSVYPVHGWAHNSFVRVLLFNTFSSCQALPTHHQVMAAVHVANRLCRQLPSDVWKYAEQFIIARSFLEWMKEDDLEPWDHVFSGWTSEERGMGVIFVDAQKWVQEQPAEYPLSFSDVYVFLTDPQVVCQNASDILSLPLIGKQQYLFDAANHLPDFDANTCTCGECALIHSGLPANLGSFRYQYFVITSPVRADVMR</sequence>
<name>A0A9P5PEC3_9AGAR</name>
<dbReference type="OrthoDB" id="3265206at2759"/>
<gene>
    <name evidence="1" type="ORF">BDP27DRAFT_313586</name>
</gene>
<reference evidence="1" key="1">
    <citation type="submission" date="2020-11" db="EMBL/GenBank/DDBJ databases">
        <authorList>
            <consortium name="DOE Joint Genome Institute"/>
            <person name="Ahrendt S."/>
            <person name="Riley R."/>
            <person name="Andreopoulos W."/>
            <person name="Labutti K."/>
            <person name="Pangilinan J."/>
            <person name="Ruiz-Duenas F.J."/>
            <person name="Barrasa J.M."/>
            <person name="Sanchez-Garcia M."/>
            <person name="Camarero S."/>
            <person name="Miyauchi S."/>
            <person name="Serrano A."/>
            <person name="Linde D."/>
            <person name="Babiker R."/>
            <person name="Drula E."/>
            <person name="Ayuso-Fernandez I."/>
            <person name="Pacheco R."/>
            <person name="Padilla G."/>
            <person name="Ferreira P."/>
            <person name="Barriuso J."/>
            <person name="Kellner H."/>
            <person name="Castanera R."/>
            <person name="Alfaro M."/>
            <person name="Ramirez L."/>
            <person name="Pisabarro A.G."/>
            <person name="Kuo A."/>
            <person name="Tritt A."/>
            <person name="Lipzen A."/>
            <person name="He G."/>
            <person name="Yan M."/>
            <person name="Ng V."/>
            <person name="Cullen D."/>
            <person name="Martin F."/>
            <person name="Rosso M.-N."/>
            <person name="Henrissat B."/>
            <person name="Hibbett D."/>
            <person name="Martinez A.T."/>
            <person name="Grigoriev I.V."/>
        </authorList>
    </citation>
    <scope>NUCLEOTIDE SEQUENCE</scope>
    <source>
        <strain evidence="1">AH 40177</strain>
    </source>
</reference>
<dbReference type="EMBL" id="JADNRY010000189">
    <property type="protein sequence ID" value="KAF9061843.1"/>
    <property type="molecule type" value="Genomic_DNA"/>
</dbReference>
<dbReference type="AlphaFoldDB" id="A0A9P5PEC3"/>
<proteinExistence type="predicted"/>
<dbReference type="Proteomes" id="UP000772434">
    <property type="component" value="Unassembled WGS sequence"/>
</dbReference>